<dbReference type="Proteomes" id="UP000663844">
    <property type="component" value="Unassembled WGS sequence"/>
</dbReference>
<gene>
    <name evidence="1" type="ORF">OXD698_LOCUS42824</name>
</gene>
<reference evidence="1" key="1">
    <citation type="submission" date="2021-02" db="EMBL/GenBank/DDBJ databases">
        <authorList>
            <person name="Nowell W R."/>
        </authorList>
    </citation>
    <scope>NUCLEOTIDE SEQUENCE</scope>
</reference>
<name>A0A820DZH8_9BILA</name>
<dbReference type="EMBL" id="CAJOAZ010011579">
    <property type="protein sequence ID" value="CAF4239137.1"/>
    <property type="molecule type" value="Genomic_DNA"/>
</dbReference>
<comment type="caution">
    <text evidence="1">The sequence shown here is derived from an EMBL/GenBank/DDBJ whole genome shotgun (WGS) entry which is preliminary data.</text>
</comment>
<evidence type="ECO:0000313" key="1">
    <source>
        <dbReference type="EMBL" id="CAF4239137.1"/>
    </source>
</evidence>
<protein>
    <submittedName>
        <fullName evidence="1">Uncharacterized protein</fullName>
    </submittedName>
</protein>
<proteinExistence type="predicted"/>
<organism evidence="1 2">
    <name type="scientific">Adineta steineri</name>
    <dbReference type="NCBI Taxonomy" id="433720"/>
    <lineage>
        <taxon>Eukaryota</taxon>
        <taxon>Metazoa</taxon>
        <taxon>Spiralia</taxon>
        <taxon>Gnathifera</taxon>
        <taxon>Rotifera</taxon>
        <taxon>Eurotatoria</taxon>
        <taxon>Bdelloidea</taxon>
        <taxon>Adinetida</taxon>
        <taxon>Adinetidae</taxon>
        <taxon>Adineta</taxon>
    </lineage>
</organism>
<sequence length="57" mass="6830">MLKRRKVHDQHEGEIFVQKKRHTPSNMPMVVSNMISDDMPDQHSEFFTHLRYFAIST</sequence>
<accession>A0A820DZH8</accession>
<dbReference type="AlphaFoldDB" id="A0A820DZH8"/>
<evidence type="ECO:0000313" key="2">
    <source>
        <dbReference type="Proteomes" id="UP000663844"/>
    </source>
</evidence>
<feature type="non-terminal residue" evidence="1">
    <location>
        <position position="57"/>
    </location>
</feature>